<dbReference type="EC" id="2.7.13.3" evidence="2"/>
<evidence type="ECO:0000313" key="6">
    <source>
        <dbReference type="EMBL" id="OAI07927.1"/>
    </source>
</evidence>
<dbReference type="PRINTS" id="PR00344">
    <property type="entry name" value="BCTRLSENSOR"/>
</dbReference>
<dbReference type="AlphaFoldDB" id="A0A177MQ47"/>
<dbReference type="InterPro" id="IPR005467">
    <property type="entry name" value="His_kinase_dom"/>
</dbReference>
<protein>
    <recommendedName>
        <fullName evidence="2">histidine kinase</fullName>
        <ecNumber evidence="2">2.7.13.3</ecNumber>
    </recommendedName>
</protein>
<evidence type="ECO:0000259" key="5">
    <source>
        <dbReference type="PROSITE" id="PS50109"/>
    </source>
</evidence>
<dbReference type="Gene3D" id="3.30.565.10">
    <property type="entry name" value="Histidine kinase-like ATPase, C-terminal domain"/>
    <property type="match status" value="1"/>
</dbReference>
<dbReference type="GO" id="GO:0000155">
    <property type="term" value="F:phosphorelay sensor kinase activity"/>
    <property type="evidence" value="ECO:0007669"/>
    <property type="project" value="TreeGrafter"/>
</dbReference>
<dbReference type="GO" id="GO:0009927">
    <property type="term" value="F:histidine phosphotransfer kinase activity"/>
    <property type="evidence" value="ECO:0007669"/>
    <property type="project" value="TreeGrafter"/>
</dbReference>
<proteinExistence type="predicted"/>
<comment type="caution">
    <text evidence="6">The sequence shown here is derived from an EMBL/GenBank/DDBJ whole genome shotgun (WGS) entry which is preliminary data.</text>
</comment>
<name>A0A177MQ47_METMH</name>
<dbReference type="EMBL" id="LUUG01000049">
    <property type="protein sequence ID" value="OAI07927.1"/>
    <property type="molecule type" value="Genomic_DNA"/>
</dbReference>
<evidence type="ECO:0000256" key="2">
    <source>
        <dbReference type="ARBA" id="ARBA00012438"/>
    </source>
</evidence>
<keyword evidence="4" id="KW-0418">Kinase</keyword>
<evidence type="ECO:0000256" key="4">
    <source>
        <dbReference type="ARBA" id="ARBA00022777"/>
    </source>
</evidence>
<dbReference type="PANTHER" id="PTHR43047">
    <property type="entry name" value="TWO-COMPONENT HISTIDINE PROTEIN KINASE"/>
    <property type="match status" value="1"/>
</dbReference>
<evidence type="ECO:0000313" key="7">
    <source>
        <dbReference type="Proteomes" id="UP000078090"/>
    </source>
</evidence>
<dbReference type="InterPro" id="IPR003594">
    <property type="entry name" value="HATPase_dom"/>
</dbReference>
<dbReference type="InterPro" id="IPR004358">
    <property type="entry name" value="Sig_transdc_His_kin-like_C"/>
</dbReference>
<dbReference type="PROSITE" id="PS50109">
    <property type="entry name" value="HIS_KIN"/>
    <property type="match status" value="1"/>
</dbReference>
<comment type="catalytic activity">
    <reaction evidence="1">
        <text>ATP + protein L-histidine = ADP + protein N-phospho-L-histidine.</text>
        <dbReference type="EC" id="2.7.13.3"/>
    </reaction>
</comment>
<evidence type="ECO:0000256" key="3">
    <source>
        <dbReference type="ARBA" id="ARBA00022679"/>
    </source>
</evidence>
<dbReference type="SUPFAM" id="SSF55874">
    <property type="entry name" value="ATPase domain of HSP90 chaperone/DNA topoisomerase II/histidine kinase"/>
    <property type="match status" value="1"/>
</dbReference>
<dbReference type="Pfam" id="PF02518">
    <property type="entry name" value="HATPase_c"/>
    <property type="match status" value="1"/>
</dbReference>
<dbReference type="SMART" id="SM00387">
    <property type="entry name" value="HATPase_c"/>
    <property type="match status" value="1"/>
</dbReference>
<dbReference type="Proteomes" id="UP000078090">
    <property type="component" value="Unassembled WGS sequence"/>
</dbReference>
<accession>A0A177MQ47</accession>
<feature type="domain" description="Histidine kinase" evidence="5">
    <location>
        <begin position="1"/>
        <end position="71"/>
    </location>
</feature>
<reference evidence="6 7" key="1">
    <citation type="submission" date="2016-03" db="EMBL/GenBank/DDBJ databases">
        <authorList>
            <person name="Ploux O."/>
        </authorList>
    </citation>
    <scope>NUCLEOTIDE SEQUENCE [LARGE SCALE GENOMIC DNA]</scope>
    <source>
        <strain evidence="6 7">R-45363</strain>
    </source>
</reference>
<evidence type="ECO:0000256" key="1">
    <source>
        <dbReference type="ARBA" id="ARBA00000085"/>
    </source>
</evidence>
<dbReference type="PANTHER" id="PTHR43047:SF72">
    <property type="entry name" value="OSMOSENSING HISTIDINE PROTEIN KINASE SLN1"/>
    <property type="match status" value="1"/>
</dbReference>
<organism evidence="6 7">
    <name type="scientific">Methylomonas methanica</name>
    <dbReference type="NCBI Taxonomy" id="421"/>
    <lineage>
        <taxon>Bacteria</taxon>
        <taxon>Pseudomonadati</taxon>
        <taxon>Pseudomonadota</taxon>
        <taxon>Gammaproteobacteria</taxon>
        <taxon>Methylococcales</taxon>
        <taxon>Methylococcaceae</taxon>
        <taxon>Methylomonas</taxon>
    </lineage>
</organism>
<sequence>MRDNGIGIDPGQFERLFQFFSRLQARQRFEGTGMGLALCRRIIEHHNGKIWVDSAGEGQGSCFTFEIPLGYTPTSDSQPT</sequence>
<dbReference type="GO" id="GO:0005886">
    <property type="term" value="C:plasma membrane"/>
    <property type="evidence" value="ECO:0007669"/>
    <property type="project" value="TreeGrafter"/>
</dbReference>
<gene>
    <name evidence="6" type="ORF">A1332_00600</name>
</gene>
<dbReference type="InterPro" id="IPR036890">
    <property type="entry name" value="HATPase_C_sf"/>
</dbReference>
<keyword evidence="3" id="KW-0808">Transferase</keyword>